<dbReference type="Proteomes" id="UP000694240">
    <property type="component" value="Chromosome 11"/>
</dbReference>
<comment type="caution">
    <text evidence="8">The sequence shown here is derived from an EMBL/GenBank/DDBJ whole genome shotgun (WGS) entry which is preliminary data.</text>
</comment>
<evidence type="ECO:0000256" key="3">
    <source>
        <dbReference type="ARBA" id="ARBA00022801"/>
    </source>
</evidence>
<keyword evidence="4" id="KW-0863">Zinc-finger</keyword>
<dbReference type="Pfam" id="PF22936">
    <property type="entry name" value="Pol_BBD"/>
    <property type="match status" value="1"/>
</dbReference>
<feature type="compositionally biased region" description="Low complexity" evidence="5">
    <location>
        <begin position="1754"/>
        <end position="1765"/>
    </location>
</feature>
<evidence type="ECO:0000256" key="1">
    <source>
        <dbReference type="ARBA" id="ARBA00022670"/>
    </source>
</evidence>
<evidence type="ECO:0000313" key="9">
    <source>
        <dbReference type="Proteomes" id="UP000694240"/>
    </source>
</evidence>
<feature type="domain" description="Integrase catalytic" evidence="7">
    <location>
        <begin position="763"/>
        <end position="939"/>
    </location>
</feature>
<dbReference type="InterPro" id="IPR025724">
    <property type="entry name" value="GAG-pre-integrase_dom"/>
</dbReference>
<feature type="compositionally biased region" description="Pro residues" evidence="5">
    <location>
        <begin position="136"/>
        <end position="145"/>
    </location>
</feature>
<gene>
    <name evidence="8" type="ORF">ISN45_Aa06g039340</name>
</gene>
<evidence type="ECO:0000256" key="5">
    <source>
        <dbReference type="SAM" id="MobiDB-lite"/>
    </source>
</evidence>
<feature type="region of interest" description="Disordered" evidence="5">
    <location>
        <begin position="1664"/>
        <end position="1881"/>
    </location>
</feature>
<feature type="compositionally biased region" description="Basic and acidic residues" evidence="5">
    <location>
        <begin position="508"/>
        <end position="518"/>
    </location>
</feature>
<evidence type="ECO:0000256" key="4">
    <source>
        <dbReference type="PROSITE-ProRule" id="PRU00047"/>
    </source>
</evidence>
<feature type="compositionally biased region" description="Polar residues" evidence="5">
    <location>
        <begin position="151"/>
        <end position="164"/>
    </location>
</feature>
<feature type="region of interest" description="Disordered" evidence="5">
    <location>
        <begin position="462"/>
        <end position="518"/>
    </location>
</feature>
<dbReference type="InterPro" id="IPR001878">
    <property type="entry name" value="Znf_CCHC"/>
</dbReference>
<dbReference type="GO" id="GO:0015074">
    <property type="term" value="P:DNA integration"/>
    <property type="evidence" value="ECO:0007669"/>
    <property type="project" value="InterPro"/>
</dbReference>
<accession>A0A8T1Z3L1</accession>
<feature type="compositionally biased region" description="Basic residues" evidence="5">
    <location>
        <begin position="476"/>
        <end position="494"/>
    </location>
</feature>
<feature type="region of interest" description="Disordered" evidence="5">
    <location>
        <begin position="1"/>
        <end position="261"/>
    </location>
</feature>
<dbReference type="PANTHER" id="PTHR42648">
    <property type="entry name" value="TRANSPOSASE, PUTATIVE-RELATED"/>
    <property type="match status" value="1"/>
</dbReference>
<dbReference type="InterPro" id="IPR001584">
    <property type="entry name" value="Integrase_cat-core"/>
</dbReference>
<feature type="compositionally biased region" description="Polar residues" evidence="5">
    <location>
        <begin position="173"/>
        <end position="192"/>
    </location>
</feature>
<dbReference type="PROSITE" id="PS50158">
    <property type="entry name" value="ZF_CCHC"/>
    <property type="match status" value="1"/>
</dbReference>
<dbReference type="SMART" id="SM00343">
    <property type="entry name" value="ZnF_C2HC"/>
    <property type="match status" value="1"/>
</dbReference>
<feature type="compositionally biased region" description="Low complexity" evidence="5">
    <location>
        <begin position="1777"/>
        <end position="1789"/>
    </location>
</feature>
<dbReference type="InterPro" id="IPR039537">
    <property type="entry name" value="Retrotran_Ty1/copia-like"/>
</dbReference>
<dbReference type="GO" id="GO:0003676">
    <property type="term" value="F:nucleic acid binding"/>
    <property type="evidence" value="ECO:0007669"/>
    <property type="project" value="InterPro"/>
</dbReference>
<dbReference type="PROSITE" id="PS50994">
    <property type="entry name" value="INTEGRASE"/>
    <property type="match status" value="1"/>
</dbReference>
<keyword evidence="3" id="KW-0378">Hydrolase</keyword>
<feature type="compositionally biased region" description="Polar residues" evidence="5">
    <location>
        <begin position="1081"/>
        <end position="1091"/>
    </location>
</feature>
<feature type="compositionally biased region" description="Polar residues" evidence="5">
    <location>
        <begin position="235"/>
        <end position="251"/>
    </location>
</feature>
<dbReference type="GO" id="GO:0006508">
    <property type="term" value="P:proteolysis"/>
    <property type="evidence" value="ECO:0007669"/>
    <property type="project" value="UniProtKB-KW"/>
</dbReference>
<dbReference type="GO" id="GO:0008233">
    <property type="term" value="F:peptidase activity"/>
    <property type="evidence" value="ECO:0007669"/>
    <property type="project" value="UniProtKB-KW"/>
</dbReference>
<dbReference type="Pfam" id="PF07727">
    <property type="entry name" value="RVT_2"/>
    <property type="match status" value="1"/>
</dbReference>
<dbReference type="Pfam" id="PF25597">
    <property type="entry name" value="SH3_retrovirus"/>
    <property type="match status" value="1"/>
</dbReference>
<dbReference type="Pfam" id="PF13976">
    <property type="entry name" value="gag_pre-integrs"/>
    <property type="match status" value="1"/>
</dbReference>
<sequence>MSKHIGIYLSNHLLSPKSPPESTEPQQQFLASVPPPPLTPEAKTPLSPSSTLKSTEESQSQPSPPLKSIDETRFPPSPPILSESGKPQPLSPPQEAKTPPSPPSTLNANEEFQSQTSPPLLPSKSIDETISQSQPVSPPPPPEAKTPPSSLSTINTNENSQSRPFSPLLPSKFFNQTQSRSSPPSLSETGETQPPILPPPEAKILPSPPSTLNATGESQSQPPPPSKSIDETRLRSPSLSQASSLLDSGESQPVGYSRDMADDDDTLAVANTTHKDHIPASIKCPMLTPTNYTVWAMRMRMMLRVHKVWDTIEPGSTDVNKNDIATVLIFQSISEALTLQVGDQATPKAIWDLIKSRNLGAERVKEARLSTVMSDFERIKMMESDTVDDFANKLSELASKASSLGQPIDEQKLVKKFMNSLPRSKYIQIVASLEQVLDLKRTGFEEIVGRIKVYEERIDEKPSDSQEKLLYTHSNTRGRGRGRGGRGNRGRGRGRGNQDQNFPSNQTDQDHNKDKKDKSKLICYRCDKPGHYASVCPERKQNNQEANKVETVEADGALYMHEIVFLNEENLIPKKYEKEKDTEGTWYLDNGASNHMTGIRSFFSELNENIRGKVKFGDGSCVDIGGKGSILFEGKTGEQTLLPDVYFIPDLRSNILSLGQATENGCDIRMRQNYLTLHDPFGRLLIKVLRSPNRLYKINLKIGKPTCLHTTIDNDNWRWHARLGHISFKTIKAMSSKEMVQGLPKIEKENQLCESCLVGKQTRQVFPNASSYRASQALELIHADLCGPISPATLAQNRYVFVIIDDFTRYMWTILLREKSESFEKFKSFKSLVEKECNKQITTLRTDRGGEFTSREFQEFCERNGIKRQLTAPYTPQQNGVVERRNRTLMEMTRSILKAMRVPNYLWGEAVRHSTYVINRVPTRALKDQTPYECLRNKKPRIDHLRVFGCLAYAKTEPVNLRKLDDRSQTLVHLGIEPGSKAYRLYNPTTRRVVVSRDVMFNEQNGWTWKGVNEVSEKAPGMFSMHWGDIIDEGQGPYASKSKNSEQVSEENTEQVSKSENIDDHSDELDDDTDHIDESNADSSTSVQPTLRRSGREVKRPKYLEDYALLMDIECERLLLSINDEPINFQEAKELVEWVRACEEEINSINKNKTWTLMEKPMGVKVIGLKWVFKIKRNADGTINKFKARLVAKGYAQESGIDFDEVFAPVARLETIRLLVGIAASNSWEIHHLDVKTAFLHGELKDDVYVSQPEGFEKKGEEHKVFKLSKALYGLRQASRAWNTKLNQILKGLKFLKCSKESAVYRKSEGTKLLLVAVYVDDLFVTGNSLGLIQEFKQGMSSKFEMTDLGKLTYYLGIEVRQSKDGIELKQEAYARRILKEAGLDNCNPSHIPMEFGLKLSKAQEEKTEADATMYRRRIGCLRYLLHTRPDLAFSVGVVSRYMQDPKESHGNALKQILRYLQGTLAHGLIFKKGGTKKIIGYSDSSHNVDPDDGRSTTGHVFYYGESPITWCSQKQPTVALSSCEAEFMAATEAAKQALWLQELLSEITGQSFVKTFLYIDNKSAIELTKNPVFHGRSKHILKRYHFIRECVENEQIEKTIQPPLPPPEAKVTSPPPSTQNATEKSQPQPSPPLLPSKSIDETLLRSPLQSQASPPSSMLKAIKEVQSQTSPPPPLPSKSIEETQFRSLSPSLSESGEKPLPSPEAKIAPPPPSTLQATEEWQHQPPSPPLPSKSIDETRSQSPPISPSPPSKSTPEPKTIPSSPESDKQARSQTHSSLPASPLLSPKASENHQYQSPMPPPSLTTQRSPSPIKSPIPAPPPLSSPIKSQIIPSPKPLLPQIKTNQIKSPSPKLTNNESHTSPDHKKDQNQNPENPDANLINKIPAKNEVPKTEITGKVNIKNRGRAIWSEKKTEPMIMMVINSNVQGFNTSLSLDSSSIDHEPGVHFTIDYDQSCDFSSTLF</sequence>
<organism evidence="8 9">
    <name type="scientific">Arabidopsis thaliana x Arabidopsis arenosa</name>
    <dbReference type="NCBI Taxonomy" id="1240361"/>
    <lineage>
        <taxon>Eukaryota</taxon>
        <taxon>Viridiplantae</taxon>
        <taxon>Streptophyta</taxon>
        <taxon>Embryophyta</taxon>
        <taxon>Tracheophyta</taxon>
        <taxon>Spermatophyta</taxon>
        <taxon>Magnoliopsida</taxon>
        <taxon>eudicotyledons</taxon>
        <taxon>Gunneridae</taxon>
        <taxon>Pentapetalae</taxon>
        <taxon>rosids</taxon>
        <taxon>malvids</taxon>
        <taxon>Brassicales</taxon>
        <taxon>Brassicaceae</taxon>
        <taxon>Camelineae</taxon>
        <taxon>Arabidopsis</taxon>
    </lineage>
</organism>
<evidence type="ECO:0000259" key="7">
    <source>
        <dbReference type="PROSITE" id="PS50994"/>
    </source>
</evidence>
<feature type="compositionally biased region" description="Polar residues" evidence="5">
    <location>
        <begin position="104"/>
        <end position="118"/>
    </location>
</feature>
<keyword evidence="2" id="KW-0479">Metal-binding</keyword>
<feature type="compositionally biased region" description="Pro residues" evidence="5">
    <location>
        <begin position="1603"/>
        <end position="1618"/>
    </location>
</feature>
<feature type="region of interest" description="Disordered" evidence="5">
    <location>
        <begin position="1599"/>
        <end position="1639"/>
    </location>
</feature>
<dbReference type="GO" id="GO:0008270">
    <property type="term" value="F:zinc ion binding"/>
    <property type="evidence" value="ECO:0007669"/>
    <property type="project" value="UniProtKB-KW"/>
</dbReference>
<dbReference type="Pfam" id="PF14223">
    <property type="entry name" value="Retrotran_gag_2"/>
    <property type="match status" value="1"/>
</dbReference>
<feature type="compositionally biased region" description="Low complexity" evidence="5">
    <location>
        <begin position="40"/>
        <end position="61"/>
    </location>
</feature>
<keyword evidence="9" id="KW-1185">Reference proteome</keyword>
<feature type="compositionally biased region" description="Polar residues" evidence="5">
    <location>
        <begin position="1686"/>
        <end position="1695"/>
    </location>
</feature>
<feature type="domain" description="CCHC-type" evidence="6">
    <location>
        <begin position="523"/>
        <end position="538"/>
    </location>
</feature>
<dbReference type="InterPro" id="IPR013103">
    <property type="entry name" value="RVT_2"/>
</dbReference>
<dbReference type="Pfam" id="PF00665">
    <property type="entry name" value="rve"/>
    <property type="match status" value="1"/>
</dbReference>
<evidence type="ECO:0000313" key="8">
    <source>
        <dbReference type="EMBL" id="KAG7553407.1"/>
    </source>
</evidence>
<dbReference type="InterPro" id="IPR054722">
    <property type="entry name" value="PolX-like_BBD"/>
</dbReference>
<dbReference type="InterPro" id="IPR057670">
    <property type="entry name" value="SH3_retrovirus"/>
</dbReference>
<proteinExistence type="predicted"/>
<feature type="compositionally biased region" description="Pro residues" evidence="5">
    <location>
        <begin position="1813"/>
        <end position="1824"/>
    </location>
</feature>
<keyword evidence="4" id="KW-0862">Zinc</keyword>
<feature type="compositionally biased region" description="Acidic residues" evidence="5">
    <location>
        <begin position="1065"/>
        <end position="1075"/>
    </location>
</feature>
<evidence type="ECO:0000259" key="6">
    <source>
        <dbReference type="PROSITE" id="PS50158"/>
    </source>
</evidence>
<dbReference type="EMBL" id="JAEFBK010000011">
    <property type="protein sequence ID" value="KAG7553407.1"/>
    <property type="molecule type" value="Genomic_DNA"/>
</dbReference>
<reference evidence="8 9" key="1">
    <citation type="submission" date="2020-12" db="EMBL/GenBank/DDBJ databases">
        <title>Concerted genomic and epigenomic changes stabilize Arabidopsis allopolyploids.</title>
        <authorList>
            <person name="Chen Z."/>
        </authorList>
    </citation>
    <scope>NUCLEOTIDE SEQUENCE [LARGE SCALE GENOMIC DNA]</scope>
    <source>
        <strain evidence="8">Allo738</strain>
        <tissue evidence="8">Leaf</tissue>
    </source>
</reference>
<name>A0A8T1Z3L1_9BRAS</name>
<feature type="region of interest" description="Disordered" evidence="5">
    <location>
        <begin position="1034"/>
        <end position="1095"/>
    </location>
</feature>
<protein>
    <submittedName>
        <fullName evidence="8">Zinc finger CCHC-type superfamily</fullName>
    </submittedName>
</protein>
<feature type="compositionally biased region" description="Polar residues" evidence="5">
    <location>
        <begin position="20"/>
        <end position="30"/>
    </location>
</feature>
<feature type="compositionally biased region" description="Polar residues" evidence="5">
    <location>
        <begin position="498"/>
        <end position="507"/>
    </location>
</feature>
<dbReference type="CDD" id="cd09272">
    <property type="entry name" value="RNase_HI_RT_Ty1"/>
    <property type="match status" value="1"/>
</dbReference>
<evidence type="ECO:0000256" key="2">
    <source>
        <dbReference type="ARBA" id="ARBA00022723"/>
    </source>
</evidence>
<dbReference type="PANTHER" id="PTHR42648:SF25">
    <property type="entry name" value="RNA-DIRECTED DNA POLYMERASE"/>
    <property type="match status" value="1"/>
</dbReference>
<keyword evidence="1" id="KW-0645">Protease</keyword>
<feature type="compositionally biased region" description="Polar residues" evidence="5">
    <location>
        <begin position="1842"/>
        <end position="1860"/>
    </location>
</feature>
<feature type="compositionally biased region" description="Pro residues" evidence="5">
    <location>
        <begin position="195"/>
        <end position="209"/>
    </location>
</feature>